<evidence type="ECO:0000313" key="10">
    <source>
        <dbReference type="Proteomes" id="UP000297891"/>
    </source>
</evidence>
<evidence type="ECO:0000256" key="4">
    <source>
        <dbReference type="ARBA" id="ARBA00022989"/>
    </source>
</evidence>
<name>A0A2M9Y6M4_9LEPT</name>
<dbReference type="AlphaFoldDB" id="A0A2M9Y6M4"/>
<feature type="transmembrane region" description="Helical" evidence="7">
    <location>
        <begin position="340"/>
        <end position="358"/>
    </location>
</feature>
<feature type="transmembrane region" description="Helical" evidence="7">
    <location>
        <begin position="251"/>
        <end position="269"/>
    </location>
</feature>
<accession>A0A2M9Y6M4</accession>
<dbReference type="InterPro" id="IPR050794">
    <property type="entry name" value="CPA2_transporter"/>
</dbReference>
<comment type="subcellular location">
    <subcellularLocation>
        <location evidence="1">Membrane</location>
        <topology evidence="1">Multi-pass membrane protein</topology>
    </subcellularLocation>
</comment>
<evidence type="ECO:0000259" key="8">
    <source>
        <dbReference type="Pfam" id="PF00999"/>
    </source>
</evidence>
<dbReference type="PANTHER" id="PTHR32468:SF0">
    <property type="entry name" value="K(+)_H(+) ANTIPORTER 1"/>
    <property type="match status" value="1"/>
</dbReference>
<feature type="transmembrane region" description="Helical" evidence="7">
    <location>
        <begin position="88"/>
        <end position="107"/>
    </location>
</feature>
<keyword evidence="6 7" id="KW-0472">Membrane</keyword>
<feature type="transmembrane region" description="Helical" evidence="7">
    <location>
        <begin position="6"/>
        <end position="25"/>
    </location>
</feature>
<evidence type="ECO:0000256" key="6">
    <source>
        <dbReference type="ARBA" id="ARBA00023136"/>
    </source>
</evidence>
<feature type="transmembrane region" description="Helical" evidence="7">
    <location>
        <begin position="403"/>
        <end position="423"/>
    </location>
</feature>
<keyword evidence="10" id="KW-1185">Reference proteome</keyword>
<feature type="transmembrane region" description="Helical" evidence="7">
    <location>
        <begin position="187"/>
        <end position="210"/>
    </location>
</feature>
<evidence type="ECO:0000256" key="1">
    <source>
        <dbReference type="ARBA" id="ARBA00004141"/>
    </source>
</evidence>
<feature type="transmembrane region" description="Helical" evidence="7">
    <location>
        <begin position="222"/>
        <end position="245"/>
    </location>
</feature>
<evidence type="ECO:0000256" key="3">
    <source>
        <dbReference type="ARBA" id="ARBA00022692"/>
    </source>
</evidence>
<feature type="transmembrane region" description="Helical" evidence="7">
    <location>
        <begin position="370"/>
        <end position="391"/>
    </location>
</feature>
<evidence type="ECO:0000313" key="9">
    <source>
        <dbReference type="EMBL" id="TGK95830.1"/>
    </source>
</evidence>
<dbReference type="InterPro" id="IPR038770">
    <property type="entry name" value="Na+/solute_symporter_sf"/>
</dbReference>
<evidence type="ECO:0000256" key="7">
    <source>
        <dbReference type="SAM" id="Phobius"/>
    </source>
</evidence>
<organism evidence="9 10">
    <name type="scientific">Leptospira brenneri</name>
    <dbReference type="NCBI Taxonomy" id="2023182"/>
    <lineage>
        <taxon>Bacteria</taxon>
        <taxon>Pseudomonadati</taxon>
        <taxon>Spirochaetota</taxon>
        <taxon>Spirochaetia</taxon>
        <taxon>Leptospirales</taxon>
        <taxon>Leptospiraceae</taxon>
        <taxon>Leptospira</taxon>
    </lineage>
</organism>
<feature type="transmembrane region" description="Helical" evidence="7">
    <location>
        <begin position="62"/>
        <end position="81"/>
    </location>
</feature>
<feature type="transmembrane region" description="Helical" evidence="7">
    <location>
        <begin position="289"/>
        <end position="307"/>
    </location>
</feature>
<dbReference type="GO" id="GO:0015297">
    <property type="term" value="F:antiporter activity"/>
    <property type="evidence" value="ECO:0007669"/>
    <property type="project" value="InterPro"/>
</dbReference>
<dbReference type="PANTHER" id="PTHR32468">
    <property type="entry name" value="CATION/H + ANTIPORTER"/>
    <property type="match status" value="1"/>
</dbReference>
<dbReference type="GO" id="GO:1902600">
    <property type="term" value="P:proton transmembrane transport"/>
    <property type="evidence" value="ECO:0007669"/>
    <property type="project" value="InterPro"/>
</dbReference>
<protein>
    <recommendedName>
        <fullName evidence="8">Cation/H+ exchanger transmembrane domain-containing protein</fullName>
    </recommendedName>
</protein>
<feature type="domain" description="Cation/H+ exchanger transmembrane" evidence="8">
    <location>
        <begin position="68"/>
        <end position="453"/>
    </location>
</feature>
<dbReference type="Proteomes" id="UP000297891">
    <property type="component" value="Unassembled WGS sequence"/>
</dbReference>
<dbReference type="GO" id="GO:0016020">
    <property type="term" value="C:membrane"/>
    <property type="evidence" value="ECO:0007669"/>
    <property type="project" value="UniProtKB-SubCell"/>
</dbReference>
<dbReference type="Pfam" id="PF00999">
    <property type="entry name" value="Na_H_Exchanger"/>
    <property type="match status" value="1"/>
</dbReference>
<feature type="transmembrane region" description="Helical" evidence="7">
    <location>
        <begin position="113"/>
        <end position="139"/>
    </location>
</feature>
<feature type="transmembrane region" description="Helical" evidence="7">
    <location>
        <begin position="151"/>
        <end position="175"/>
    </location>
</feature>
<dbReference type="RefSeq" id="WP_100789210.1">
    <property type="nucleotide sequence ID" value="NZ_NPDQ01000001.1"/>
</dbReference>
<gene>
    <name evidence="9" type="ORF">EHQ30_04150</name>
</gene>
<dbReference type="EMBL" id="RQFP01000001">
    <property type="protein sequence ID" value="TGK95830.1"/>
    <property type="molecule type" value="Genomic_DNA"/>
</dbReference>
<sequence>MKSSVFYSLAVALFFSALAFVFYLGKIQFPLNHGLNPLSLELNFSHFLTGFLAHLQSPFGRLLLQILLILVTCKLFSFLFSLIRIPSVIGEITGGLVLGPSLLGMLAPEFSEMIFPASSMGSLKLLSQVGLIFFMFLIGLETDWKNLHGSLHTAVVISHVSIMFPFLLGVITSLFLFERLAPEKVSFLSFSLFLGISMSITAFPVLARIIQEKKLNTERSGVLAITCAAADDVTAWLILALILGLTSSDSMSGVLLCFFGVVLFLYLAFKYVRTRFASSLSKLENIDFLPNYIVFFLFIWLTVSSLFTESMGIHSLFGAFIAGSTIPANHKIRKIIINKFQDVSVIFLLPLFFAYSGLKTQVGLLSDPNLFLICLLILFVAILGKFGGSTISAKFLGESWKDSLIIGILMNTRGLMELIVLNIGLEMGIIGPELFTIMVIMALVTTAMSGPAINLVQKVFKKKETIDLNSGLENAEQNSDPKILIAFAKPKTGIDLLKLCYKIFPNAKFRTFHVNQNYNFDIEQSQYEMSILFENIRFISANEGIPVDFQFSSSENFETALWEQLNEYKPDLLILGSPNVESWKEINKGPLKKIIKSSNCSVAIFVNKGLESLNKIFMESDSEGAVSIINSLGGDSSLFKQWKDEDHFDPNHHLFVRNWNTEKDFEFLKKNYLILGKKRT</sequence>
<reference evidence="9" key="1">
    <citation type="journal article" date="2019" name="PLoS Negl. Trop. Dis.">
        <title>Revisiting the worldwide diversity of Leptospira species in the environment.</title>
        <authorList>
            <person name="Vincent A.T."/>
            <person name="Schiettekatte O."/>
            <person name="Bourhy P."/>
            <person name="Veyrier F.J."/>
            <person name="Picardeau M."/>
        </authorList>
    </citation>
    <scope>NUCLEOTIDE SEQUENCE [LARGE SCALE GENOMIC DNA]</scope>
    <source>
        <strain evidence="9">201800277</strain>
    </source>
</reference>
<evidence type="ECO:0000256" key="5">
    <source>
        <dbReference type="ARBA" id="ARBA00023065"/>
    </source>
</evidence>
<dbReference type="Gene3D" id="1.20.1530.20">
    <property type="match status" value="1"/>
</dbReference>
<dbReference type="InterPro" id="IPR006153">
    <property type="entry name" value="Cation/H_exchanger_TM"/>
</dbReference>
<feature type="transmembrane region" description="Helical" evidence="7">
    <location>
        <begin position="435"/>
        <end position="456"/>
    </location>
</feature>
<proteinExistence type="predicted"/>
<evidence type="ECO:0000256" key="2">
    <source>
        <dbReference type="ARBA" id="ARBA00022448"/>
    </source>
</evidence>
<feature type="transmembrane region" description="Helical" evidence="7">
    <location>
        <begin position="313"/>
        <end position="328"/>
    </location>
</feature>
<keyword evidence="2" id="KW-0813">Transport</keyword>
<dbReference type="OrthoDB" id="9793589at2"/>
<keyword evidence="3 7" id="KW-0812">Transmembrane</keyword>
<keyword evidence="4 7" id="KW-1133">Transmembrane helix</keyword>
<comment type="caution">
    <text evidence="9">The sequence shown here is derived from an EMBL/GenBank/DDBJ whole genome shotgun (WGS) entry which is preliminary data.</text>
</comment>
<keyword evidence="5" id="KW-0406">Ion transport</keyword>